<dbReference type="GO" id="GO:0009307">
    <property type="term" value="P:DNA restriction-modification system"/>
    <property type="evidence" value="ECO:0007669"/>
    <property type="project" value="UniProtKB-KW"/>
</dbReference>
<reference evidence="6" key="1">
    <citation type="submission" date="2016-10" db="EMBL/GenBank/DDBJ databases">
        <authorList>
            <person name="Varghese N."/>
            <person name="Submissions S."/>
        </authorList>
    </citation>
    <scope>NUCLEOTIDE SEQUENCE [LARGE SCALE GENOMIC DNA]</scope>
    <source>
        <strain evidence="6">DSM 22251</strain>
    </source>
</reference>
<organism evidence="5 6">
    <name type="scientific">Kaistella treverensis</name>
    <dbReference type="NCBI Taxonomy" id="631455"/>
    <lineage>
        <taxon>Bacteria</taxon>
        <taxon>Pseudomonadati</taxon>
        <taxon>Bacteroidota</taxon>
        <taxon>Flavobacteriia</taxon>
        <taxon>Flavobacteriales</taxon>
        <taxon>Weeksellaceae</taxon>
        <taxon>Chryseobacterium group</taxon>
        <taxon>Kaistella</taxon>
    </lineage>
</organism>
<dbReference type="InterPro" id="IPR000055">
    <property type="entry name" value="Restrct_endonuc_typeI_TRD"/>
</dbReference>
<accession>A0A1I3N2S2</accession>
<evidence type="ECO:0000313" key="6">
    <source>
        <dbReference type="Proteomes" id="UP000242560"/>
    </source>
</evidence>
<evidence type="ECO:0000259" key="4">
    <source>
        <dbReference type="Pfam" id="PF01420"/>
    </source>
</evidence>
<keyword evidence="6" id="KW-1185">Reference proteome</keyword>
<feature type="domain" description="Type I restriction modification DNA specificity" evidence="4">
    <location>
        <begin position="199"/>
        <end position="375"/>
    </location>
</feature>
<keyword evidence="3" id="KW-0238">DNA-binding</keyword>
<sequence length="394" mass="44969">MDNFKEVLVKDIAKKIQYGYTGKTVKSGNYKYLRITDIQNQKVDWDNVPISDISSEPEIEKYKLEPNDILFARTGATVGKSFLVEEVQNSIFASYLIRIKPKENIYPKFLYLFFQSENYWQQIRGHEVGAAQPNVNGQKLGLIKIPLPKMEIQKVIVSKLDEIFLKIDKSILLLEENLKHSKALLLSILDEEFGKLDCKQVEIGQILEKTINLNPITEFKEKEFTYIDITSINNVQYSIVNPKILKGKDAPSRAKKVVKQGDIVFATTRPNLKNIAIVKEDYINPIASTGFCVLRPLETKLNNEYLFYFLTSQKVQELITPFIKGAQYPAISDKDLLSIKIPLPNSISEQKKVVSTIKLITDTTNNFINEIQIKLDNLKALKSSLLDQAFKGEL</sequence>
<dbReference type="RefSeq" id="WP_089820127.1">
    <property type="nucleotide sequence ID" value="NZ_FORQ01000003.1"/>
</dbReference>
<dbReference type="EMBL" id="FORQ01000003">
    <property type="protein sequence ID" value="SFJ03509.1"/>
    <property type="molecule type" value="Genomic_DNA"/>
</dbReference>
<evidence type="ECO:0000313" key="5">
    <source>
        <dbReference type="EMBL" id="SFJ03509.1"/>
    </source>
</evidence>
<dbReference type="PANTHER" id="PTHR30408">
    <property type="entry name" value="TYPE-1 RESTRICTION ENZYME ECOKI SPECIFICITY PROTEIN"/>
    <property type="match status" value="1"/>
</dbReference>
<dbReference type="PANTHER" id="PTHR30408:SF12">
    <property type="entry name" value="TYPE I RESTRICTION ENZYME MJAVIII SPECIFICITY SUBUNIT"/>
    <property type="match status" value="1"/>
</dbReference>
<dbReference type="Pfam" id="PF01420">
    <property type="entry name" value="Methylase_S"/>
    <property type="match status" value="2"/>
</dbReference>
<proteinExistence type="inferred from homology"/>
<keyword evidence="2" id="KW-0680">Restriction system</keyword>
<name>A0A1I3N2S2_9FLAO</name>
<evidence type="ECO:0000256" key="3">
    <source>
        <dbReference type="ARBA" id="ARBA00023125"/>
    </source>
</evidence>
<comment type="similarity">
    <text evidence="1">Belongs to the type-I restriction system S methylase family.</text>
</comment>
<protein>
    <submittedName>
        <fullName evidence="5">Type I restriction enzyme, S subunit</fullName>
    </submittedName>
</protein>
<dbReference type="AlphaFoldDB" id="A0A1I3N2S2"/>
<dbReference type="GO" id="GO:0003677">
    <property type="term" value="F:DNA binding"/>
    <property type="evidence" value="ECO:0007669"/>
    <property type="project" value="UniProtKB-KW"/>
</dbReference>
<evidence type="ECO:0000256" key="1">
    <source>
        <dbReference type="ARBA" id="ARBA00010923"/>
    </source>
</evidence>
<dbReference type="Gene3D" id="3.90.220.20">
    <property type="entry name" value="DNA methylase specificity domains"/>
    <property type="match status" value="2"/>
</dbReference>
<evidence type="ECO:0000256" key="2">
    <source>
        <dbReference type="ARBA" id="ARBA00022747"/>
    </source>
</evidence>
<feature type="domain" description="Type I restriction modification DNA specificity" evidence="4">
    <location>
        <begin position="2"/>
        <end position="166"/>
    </location>
</feature>
<gene>
    <name evidence="5" type="ORF">SAMN05421638_1950</name>
</gene>
<dbReference type="Proteomes" id="UP000242560">
    <property type="component" value="Unassembled WGS sequence"/>
</dbReference>
<dbReference type="InterPro" id="IPR044946">
    <property type="entry name" value="Restrct_endonuc_typeI_TRD_sf"/>
</dbReference>
<dbReference type="SUPFAM" id="SSF116734">
    <property type="entry name" value="DNA methylase specificity domain"/>
    <property type="match status" value="2"/>
</dbReference>
<dbReference type="CDD" id="cd17521">
    <property type="entry name" value="RMtype1_S_Sau13435ORF2165P_TRD2-CR2_like"/>
    <property type="match status" value="1"/>
</dbReference>
<dbReference type="InterPro" id="IPR052021">
    <property type="entry name" value="Type-I_RS_S_subunit"/>
</dbReference>